<sequence>MYRFFISGTPTVTPSMTNSTLYCCYFAVINKHSR</sequence>
<name>A0A0E9TZN8_ANGAN</name>
<reference evidence="1" key="1">
    <citation type="submission" date="2014-11" db="EMBL/GenBank/DDBJ databases">
        <authorList>
            <person name="Amaro Gonzalez C."/>
        </authorList>
    </citation>
    <scope>NUCLEOTIDE SEQUENCE</scope>
</reference>
<dbReference type="EMBL" id="GBXM01049640">
    <property type="protein sequence ID" value="JAH58937.1"/>
    <property type="molecule type" value="Transcribed_RNA"/>
</dbReference>
<organism evidence="1">
    <name type="scientific">Anguilla anguilla</name>
    <name type="common">European freshwater eel</name>
    <name type="synonym">Muraena anguilla</name>
    <dbReference type="NCBI Taxonomy" id="7936"/>
    <lineage>
        <taxon>Eukaryota</taxon>
        <taxon>Metazoa</taxon>
        <taxon>Chordata</taxon>
        <taxon>Craniata</taxon>
        <taxon>Vertebrata</taxon>
        <taxon>Euteleostomi</taxon>
        <taxon>Actinopterygii</taxon>
        <taxon>Neopterygii</taxon>
        <taxon>Teleostei</taxon>
        <taxon>Anguilliformes</taxon>
        <taxon>Anguillidae</taxon>
        <taxon>Anguilla</taxon>
    </lineage>
</organism>
<dbReference type="AlphaFoldDB" id="A0A0E9TZN8"/>
<protein>
    <submittedName>
        <fullName evidence="1">Uncharacterized protein</fullName>
    </submittedName>
</protein>
<proteinExistence type="predicted"/>
<reference evidence="1" key="2">
    <citation type="journal article" date="2015" name="Fish Shellfish Immunol.">
        <title>Early steps in the European eel (Anguilla anguilla)-Vibrio vulnificus interaction in the gills: Role of the RtxA13 toxin.</title>
        <authorList>
            <person name="Callol A."/>
            <person name="Pajuelo D."/>
            <person name="Ebbesson L."/>
            <person name="Teles M."/>
            <person name="MacKenzie S."/>
            <person name="Amaro C."/>
        </authorList>
    </citation>
    <scope>NUCLEOTIDE SEQUENCE</scope>
</reference>
<accession>A0A0E9TZN8</accession>
<evidence type="ECO:0000313" key="1">
    <source>
        <dbReference type="EMBL" id="JAH58937.1"/>
    </source>
</evidence>